<accession>A0A9Q3CUA2</accession>
<protein>
    <submittedName>
        <fullName evidence="1">Uncharacterized protein</fullName>
    </submittedName>
</protein>
<gene>
    <name evidence="1" type="ORF">O181_031146</name>
</gene>
<evidence type="ECO:0000313" key="2">
    <source>
        <dbReference type="Proteomes" id="UP000765509"/>
    </source>
</evidence>
<proteinExistence type="predicted"/>
<reference evidence="1" key="1">
    <citation type="submission" date="2021-03" db="EMBL/GenBank/DDBJ databases">
        <title>Draft genome sequence of rust myrtle Austropuccinia psidii MF-1, a brazilian biotype.</title>
        <authorList>
            <person name="Quecine M.C."/>
            <person name="Pachon D.M.R."/>
            <person name="Bonatelli M.L."/>
            <person name="Correr F.H."/>
            <person name="Franceschini L.M."/>
            <person name="Leite T.F."/>
            <person name="Margarido G.R.A."/>
            <person name="Almeida C.A."/>
            <person name="Ferrarezi J.A."/>
            <person name="Labate C.A."/>
        </authorList>
    </citation>
    <scope>NUCLEOTIDE SEQUENCE</scope>
    <source>
        <strain evidence="1">MF-1</strain>
    </source>
</reference>
<evidence type="ECO:0000313" key="1">
    <source>
        <dbReference type="EMBL" id="MBW0491431.1"/>
    </source>
</evidence>
<name>A0A9Q3CUA2_9BASI</name>
<keyword evidence="2" id="KW-1185">Reference proteome</keyword>
<dbReference type="EMBL" id="AVOT02011080">
    <property type="protein sequence ID" value="MBW0491431.1"/>
    <property type="molecule type" value="Genomic_DNA"/>
</dbReference>
<dbReference type="AlphaFoldDB" id="A0A9Q3CUA2"/>
<dbReference type="Proteomes" id="UP000765509">
    <property type="component" value="Unassembled WGS sequence"/>
</dbReference>
<organism evidence="1 2">
    <name type="scientific">Austropuccinia psidii MF-1</name>
    <dbReference type="NCBI Taxonomy" id="1389203"/>
    <lineage>
        <taxon>Eukaryota</taxon>
        <taxon>Fungi</taxon>
        <taxon>Dikarya</taxon>
        <taxon>Basidiomycota</taxon>
        <taxon>Pucciniomycotina</taxon>
        <taxon>Pucciniomycetes</taxon>
        <taxon>Pucciniales</taxon>
        <taxon>Sphaerophragmiaceae</taxon>
        <taxon>Austropuccinia</taxon>
    </lineage>
</organism>
<sequence length="137" mass="15748">MPFEPLWWEMTQGPYPASVPPWPILHPTTPRKIPYFWAWGGHLHFQRPLAPLTQSRAFGPPPLIGDFGLKWHIWTIWAPYGFYDPWDQLDPFWPNCNGAKSGQGGRPETNLSLIVDINKQIPKASNRPKGLKPSNWP</sequence>
<comment type="caution">
    <text evidence="1">The sequence shown here is derived from an EMBL/GenBank/DDBJ whole genome shotgun (WGS) entry which is preliminary data.</text>
</comment>